<dbReference type="InterPro" id="IPR003607">
    <property type="entry name" value="HD/PDEase_dom"/>
</dbReference>
<sequence length="1163" mass="130654">MHCPEVRIFSSSMASRRSGQENSAPLTADLTIRLPPVQHNGSRNHSAARMPITDGNTSTTKTQQRPCPAIGEAGATLNPGWHPTDTGGRVCNNPSNYANRRRSPSPSIRKSPAISHQPTNLTMGITQQHRPNNFSSARSTYHAGCQHTSQSRIPVYQLSTSSSSPSATRSFTFHQQQQPLELLIPAVRPPQRFSYHNPAVAAMAAASVYPSCVNRIKRPNQQSAWAVPQTSEKGITNTNSLKASTASPRAAISFGQSHRIVCKAVPNCCLTFSSDKSRCKTRLLFTNFFLSFFGSLKTALGRMDDGQWTSKHVTNYLKANRGFLEHHVLEHVDAATLERWYMRRVWREKAIKPSTIDNPTEEMLCKKISMSKWKFCRHTDKRQMLETLMNSLATQPQPGRILWELACCVASSVGADGFILHLAHPQTGVFRIFRSCDIETDIDNGIFDSKIYPDFSASYDYDRENAGSRANFYSVSNKDRHNVASYVAKHRHTITVRDIRRPDSRFEDGSICLQEGGVHVLGAPVVQNDGTLTGVIELYRRPVDNNKSSRGPFQQDDEEVVSSFLVWGGIALHYADMYHALANQRNLHQFLLTVVKSIFQDMVSMDTVIAKVMTFAQKLVDADRASLFLVDHKSNELYARIFDMGDGVGDGQTPAAAKEIRFPLGTGIAGQVAVTGKVLNIPDAYLDSRFNRAVDQQTGYHTTSILCMPIFIQGQVIGVMQMVNKHHGTFTAEDEESFELFAVYCGLALHHTKLYDRIRVSEQKYRVTLEVLSYHNCCTESEFNAIQQLNNSTLEVAGQSDNHFVQQNVTSNTIGLDQFWFSAFGINDMEKVHNAVYMFVDLFGLGQFEQDSLIRFMLTVRKNYRRVPYHNWTHGFAVANSMYVILKRAPNTFKPLEAVALFVSALCHDLDHRGKNNKFMLDTASPLAAIYTTSTMEHHHFNQTVIILQQEGHNILGKLKSDEFKEVLGNIKHCILATDLALFFPNRAKLTQIVEEDQFTWENKDHRLLVQAIAMTGSDLCASSKPWDVQSETVKVIFEEFYEQGDEEKKAGRTPIPMMDRNQLHLQPDSQVGFISGICIPCYNLLYRLIPETKPLLDGCQSNMERWKQLAKDNELVENDHANGAGKPRDDGSTEIKDSKHLPSLTRATSLPIRSYGDLDSHQ</sequence>
<dbReference type="GO" id="GO:0007165">
    <property type="term" value="P:signal transduction"/>
    <property type="evidence" value="ECO:0007669"/>
    <property type="project" value="InterPro"/>
</dbReference>
<evidence type="ECO:0000256" key="7">
    <source>
        <dbReference type="PIRSR" id="PIRSR623088-3"/>
    </source>
</evidence>
<feature type="binding site" evidence="6">
    <location>
        <position position="1019"/>
    </location>
    <ligand>
        <name>AMP</name>
        <dbReference type="ChEBI" id="CHEBI:456215"/>
    </ligand>
</feature>
<comment type="cofactor">
    <cofactor evidence="8">
        <name>a divalent metal cation</name>
        <dbReference type="ChEBI" id="CHEBI:60240"/>
    </cofactor>
    <text evidence="8">Binds 2 divalent metal cations per subunit. Site 1 may preferentially bind zinc ions, while site 2 has a preference for magnesium and/or manganese ions.</text>
</comment>
<accession>A0A164XV76</accession>
<evidence type="ECO:0000256" key="2">
    <source>
        <dbReference type="ARBA" id="ARBA00022535"/>
    </source>
</evidence>
<feature type="binding site" evidence="7">
    <location>
        <position position="1019"/>
    </location>
    <ligand>
        <name>Zn(2+)</name>
        <dbReference type="ChEBI" id="CHEBI:29105"/>
        <label>1</label>
    </ligand>
</feature>
<evidence type="ECO:0000256" key="6">
    <source>
        <dbReference type="PIRSR" id="PIRSR623088-2"/>
    </source>
</evidence>
<dbReference type="InterPro" id="IPR029016">
    <property type="entry name" value="GAF-like_dom_sf"/>
</dbReference>
<dbReference type="InterPro" id="IPR036971">
    <property type="entry name" value="PDEase_catalytic_dom_sf"/>
</dbReference>
<dbReference type="AlphaFoldDB" id="A0A164XV76"/>
<dbReference type="FunFam" id="3.30.450.40:FF:000005">
    <property type="entry name" value="Phosphodiesterase"/>
    <property type="match status" value="1"/>
</dbReference>
<dbReference type="EC" id="3.1.4.-" evidence="8"/>
<dbReference type="PANTHER" id="PTHR11347">
    <property type="entry name" value="CYCLIC NUCLEOTIDE PHOSPHODIESTERASE"/>
    <property type="match status" value="1"/>
</dbReference>
<feature type="region of interest" description="Disordered" evidence="9">
    <location>
        <begin position="1118"/>
        <end position="1163"/>
    </location>
</feature>
<dbReference type="InterPro" id="IPR023174">
    <property type="entry name" value="PDEase_CS"/>
</dbReference>
<dbReference type="PROSITE" id="PS51845">
    <property type="entry name" value="PDEASE_I_2"/>
    <property type="match status" value="1"/>
</dbReference>
<evidence type="ECO:0000313" key="11">
    <source>
        <dbReference type="EMBL" id="KZS14597.1"/>
    </source>
</evidence>
<dbReference type="SUPFAM" id="SSF55781">
    <property type="entry name" value="GAF domain-like"/>
    <property type="match status" value="2"/>
</dbReference>
<feature type="binding site" evidence="7">
    <location>
        <position position="874"/>
    </location>
    <ligand>
        <name>Zn(2+)</name>
        <dbReference type="ChEBI" id="CHEBI:29105"/>
        <label>1</label>
    </ligand>
</feature>
<dbReference type="Gene3D" id="3.30.450.40">
    <property type="match status" value="2"/>
</dbReference>
<evidence type="ECO:0000256" key="1">
    <source>
        <dbReference type="ARBA" id="ARBA00007648"/>
    </source>
</evidence>
<keyword evidence="12" id="KW-1185">Reference proteome</keyword>
<dbReference type="InterPro" id="IPR023088">
    <property type="entry name" value="PDEase"/>
</dbReference>
<feature type="compositionally biased region" description="Polar residues" evidence="9">
    <location>
        <begin position="114"/>
        <end position="139"/>
    </location>
</feature>
<name>A0A164XV76_9CRUS</name>
<keyword evidence="3 7" id="KW-0479">Metal-binding</keyword>
<protein>
    <recommendedName>
        <fullName evidence="8">Phosphodiesterase</fullName>
        <ecNumber evidence="8">3.1.4.-</ecNumber>
    </recommendedName>
</protein>
<gene>
    <name evidence="11" type="ORF">APZ42_019951</name>
</gene>
<feature type="binding site" evidence="7">
    <location>
        <position position="908"/>
    </location>
    <ligand>
        <name>Zn(2+)</name>
        <dbReference type="ChEBI" id="CHEBI:29105"/>
        <label>1</label>
    </ligand>
</feature>
<dbReference type="Pfam" id="PF01590">
    <property type="entry name" value="GAF"/>
    <property type="match status" value="2"/>
</dbReference>
<dbReference type="SMART" id="SM00471">
    <property type="entry name" value="HDc"/>
    <property type="match status" value="1"/>
</dbReference>
<dbReference type="GO" id="GO:0004114">
    <property type="term" value="F:3',5'-cyclic-nucleotide phosphodiesterase activity"/>
    <property type="evidence" value="ECO:0007669"/>
    <property type="project" value="InterPro"/>
</dbReference>
<proteinExistence type="inferred from homology"/>
<feature type="binding site" evidence="6">
    <location>
        <position position="1071"/>
    </location>
    <ligand>
        <name>AMP</name>
        <dbReference type="ChEBI" id="CHEBI:456215"/>
    </ligand>
</feature>
<dbReference type="PRINTS" id="PR00387">
    <property type="entry name" value="PDIESTERASE1"/>
</dbReference>
<feature type="compositionally biased region" description="Polar residues" evidence="9">
    <location>
        <begin position="9"/>
        <end position="25"/>
    </location>
</feature>
<evidence type="ECO:0000256" key="9">
    <source>
        <dbReference type="SAM" id="MobiDB-lite"/>
    </source>
</evidence>
<reference evidence="11 12" key="1">
    <citation type="submission" date="2016-03" db="EMBL/GenBank/DDBJ databases">
        <title>EvidentialGene: Evidence-directed Construction of Genes on Genomes.</title>
        <authorList>
            <person name="Gilbert D.G."/>
            <person name="Choi J.-H."/>
            <person name="Mockaitis K."/>
            <person name="Colbourne J."/>
            <person name="Pfrender M."/>
        </authorList>
    </citation>
    <scope>NUCLEOTIDE SEQUENCE [LARGE SCALE GENOMIC DNA]</scope>
    <source>
        <strain evidence="11 12">Xinb3</strain>
        <tissue evidence="11">Complete organism</tissue>
    </source>
</reference>
<dbReference type="CDD" id="cd00077">
    <property type="entry name" value="HDc"/>
    <property type="match status" value="1"/>
</dbReference>
<comment type="similarity">
    <text evidence="1 8">Belongs to the cyclic nucleotide phosphodiesterase family.</text>
</comment>
<dbReference type="EMBL" id="LRGB01000944">
    <property type="protein sequence ID" value="KZS14597.1"/>
    <property type="molecule type" value="Genomic_DNA"/>
</dbReference>
<evidence type="ECO:0000313" key="12">
    <source>
        <dbReference type="Proteomes" id="UP000076858"/>
    </source>
</evidence>
<comment type="caution">
    <text evidence="11">The sequence shown here is derived from an EMBL/GenBank/DDBJ whole genome shotgun (WGS) entry which is preliminary data.</text>
</comment>
<dbReference type="SMART" id="SM00065">
    <property type="entry name" value="GAF"/>
    <property type="match status" value="2"/>
</dbReference>
<feature type="compositionally biased region" description="Basic and acidic residues" evidence="9">
    <location>
        <begin position="1118"/>
        <end position="1141"/>
    </location>
</feature>
<evidence type="ECO:0000256" key="5">
    <source>
        <dbReference type="PIRSR" id="PIRSR623088-1"/>
    </source>
</evidence>
<feature type="active site" description="Proton donor" evidence="5">
    <location>
        <position position="870"/>
    </location>
</feature>
<feature type="binding site" evidence="7">
    <location>
        <position position="909"/>
    </location>
    <ligand>
        <name>Zn(2+)</name>
        <dbReference type="ChEBI" id="CHEBI:29105"/>
        <label>1</label>
    </ligand>
</feature>
<evidence type="ECO:0000256" key="4">
    <source>
        <dbReference type="ARBA" id="ARBA00022801"/>
    </source>
</evidence>
<dbReference type="GO" id="GO:0046872">
    <property type="term" value="F:metal ion binding"/>
    <property type="evidence" value="ECO:0007669"/>
    <property type="project" value="UniProtKB-KW"/>
</dbReference>
<feature type="domain" description="PDEase" evidence="10">
    <location>
        <begin position="779"/>
        <end position="1114"/>
    </location>
</feature>
<evidence type="ECO:0000256" key="8">
    <source>
        <dbReference type="RuleBase" id="RU363067"/>
    </source>
</evidence>
<keyword evidence="4 8" id="KW-0378">Hydrolase</keyword>
<evidence type="ECO:0000259" key="10">
    <source>
        <dbReference type="PROSITE" id="PS51845"/>
    </source>
</evidence>
<evidence type="ECO:0000256" key="3">
    <source>
        <dbReference type="ARBA" id="ARBA00022723"/>
    </source>
</evidence>
<dbReference type="STRING" id="35525.A0A164XV76"/>
<dbReference type="SUPFAM" id="SSF109604">
    <property type="entry name" value="HD-domain/PDEase-like"/>
    <property type="match status" value="1"/>
</dbReference>
<dbReference type="InterPro" id="IPR003018">
    <property type="entry name" value="GAF"/>
</dbReference>
<keyword evidence="2" id="KW-0140">cGMP</keyword>
<feature type="binding site" evidence="7">
    <location>
        <position position="909"/>
    </location>
    <ligand>
        <name>Zn(2+)</name>
        <dbReference type="ChEBI" id="CHEBI:29105"/>
        <label>2</label>
    </ligand>
</feature>
<feature type="compositionally biased region" description="Polar residues" evidence="9">
    <location>
        <begin position="54"/>
        <end position="65"/>
    </location>
</feature>
<feature type="binding site" evidence="6">
    <location>
        <begin position="870"/>
        <end position="874"/>
    </location>
    <ligand>
        <name>AMP</name>
        <dbReference type="ChEBI" id="CHEBI:456215"/>
    </ligand>
</feature>
<dbReference type="InterPro" id="IPR002073">
    <property type="entry name" value="PDEase_catalytic_dom"/>
</dbReference>
<dbReference type="Pfam" id="PF00233">
    <property type="entry name" value="PDEase_I"/>
    <property type="match status" value="1"/>
</dbReference>
<feature type="region of interest" description="Disordered" evidence="9">
    <location>
        <begin position="1"/>
        <end position="148"/>
    </location>
</feature>
<dbReference type="Gene3D" id="1.10.1300.10">
    <property type="entry name" value="3'5'-cyclic nucleotide phosphodiesterase, catalytic domain"/>
    <property type="match status" value="1"/>
</dbReference>
<organism evidence="11 12">
    <name type="scientific">Daphnia magna</name>
    <dbReference type="NCBI Taxonomy" id="35525"/>
    <lineage>
        <taxon>Eukaryota</taxon>
        <taxon>Metazoa</taxon>
        <taxon>Ecdysozoa</taxon>
        <taxon>Arthropoda</taxon>
        <taxon>Crustacea</taxon>
        <taxon>Branchiopoda</taxon>
        <taxon>Diplostraca</taxon>
        <taxon>Cladocera</taxon>
        <taxon>Anomopoda</taxon>
        <taxon>Daphniidae</taxon>
        <taxon>Daphnia</taxon>
    </lineage>
</organism>
<dbReference type="FunFam" id="1.10.1300.10:FF:000003">
    <property type="entry name" value="Phosphodiesterase"/>
    <property type="match status" value="1"/>
</dbReference>
<dbReference type="PROSITE" id="PS00126">
    <property type="entry name" value="PDEASE_I_1"/>
    <property type="match status" value="1"/>
</dbReference>
<dbReference type="Proteomes" id="UP000076858">
    <property type="component" value="Unassembled WGS sequence"/>
</dbReference>
<dbReference type="OrthoDB" id="295473at2759"/>
<feature type="binding site" evidence="6">
    <location>
        <position position="909"/>
    </location>
    <ligand>
        <name>AMP</name>
        <dbReference type="ChEBI" id="CHEBI:456215"/>
    </ligand>
</feature>